<name>A0A9Q1EDU0_SYNKA</name>
<accession>A0A9Q1EDU0</accession>
<sequence length="108" mass="12247">MPGRRIHSAIQLDTGLFFIIAERGAEPRREDHVETKHDGERSGYVTLTPRLRTRRRLRCRRRKSRTELSSGQAPQGQSTARVLKYRTLESSIAAEKTQTPTDVCIAAS</sequence>
<evidence type="ECO:0000256" key="1">
    <source>
        <dbReference type="SAM" id="MobiDB-lite"/>
    </source>
</evidence>
<dbReference type="EMBL" id="JAINUF010000019">
    <property type="protein sequence ID" value="KAJ8336948.1"/>
    <property type="molecule type" value="Genomic_DNA"/>
</dbReference>
<organism evidence="2 3">
    <name type="scientific">Synaphobranchus kaupii</name>
    <name type="common">Kaup's arrowtooth eel</name>
    <dbReference type="NCBI Taxonomy" id="118154"/>
    <lineage>
        <taxon>Eukaryota</taxon>
        <taxon>Metazoa</taxon>
        <taxon>Chordata</taxon>
        <taxon>Craniata</taxon>
        <taxon>Vertebrata</taxon>
        <taxon>Euteleostomi</taxon>
        <taxon>Actinopterygii</taxon>
        <taxon>Neopterygii</taxon>
        <taxon>Teleostei</taxon>
        <taxon>Anguilliformes</taxon>
        <taxon>Synaphobranchidae</taxon>
        <taxon>Synaphobranchus</taxon>
    </lineage>
</organism>
<keyword evidence="3" id="KW-1185">Reference proteome</keyword>
<comment type="caution">
    <text evidence="2">The sequence shown here is derived from an EMBL/GenBank/DDBJ whole genome shotgun (WGS) entry which is preliminary data.</text>
</comment>
<dbReference type="Proteomes" id="UP001152622">
    <property type="component" value="Chromosome 19"/>
</dbReference>
<dbReference type="AlphaFoldDB" id="A0A9Q1EDU0"/>
<proteinExistence type="predicted"/>
<gene>
    <name evidence="2" type="ORF">SKAU_G00381680</name>
</gene>
<feature type="compositionally biased region" description="Polar residues" evidence="1">
    <location>
        <begin position="69"/>
        <end position="80"/>
    </location>
</feature>
<feature type="region of interest" description="Disordered" evidence="1">
    <location>
        <begin position="58"/>
        <end position="80"/>
    </location>
</feature>
<evidence type="ECO:0000313" key="2">
    <source>
        <dbReference type="EMBL" id="KAJ8336948.1"/>
    </source>
</evidence>
<protein>
    <submittedName>
        <fullName evidence="2">Uncharacterized protein</fullName>
    </submittedName>
</protein>
<evidence type="ECO:0000313" key="3">
    <source>
        <dbReference type="Proteomes" id="UP001152622"/>
    </source>
</evidence>
<reference evidence="2" key="1">
    <citation type="journal article" date="2023" name="Science">
        <title>Genome structures resolve the early diversification of teleost fishes.</title>
        <authorList>
            <person name="Parey E."/>
            <person name="Louis A."/>
            <person name="Montfort J."/>
            <person name="Bouchez O."/>
            <person name="Roques C."/>
            <person name="Iampietro C."/>
            <person name="Lluch J."/>
            <person name="Castinel A."/>
            <person name="Donnadieu C."/>
            <person name="Desvignes T."/>
            <person name="Floi Bucao C."/>
            <person name="Jouanno E."/>
            <person name="Wen M."/>
            <person name="Mejri S."/>
            <person name="Dirks R."/>
            <person name="Jansen H."/>
            <person name="Henkel C."/>
            <person name="Chen W.J."/>
            <person name="Zahm M."/>
            <person name="Cabau C."/>
            <person name="Klopp C."/>
            <person name="Thompson A.W."/>
            <person name="Robinson-Rechavi M."/>
            <person name="Braasch I."/>
            <person name="Lecointre G."/>
            <person name="Bobe J."/>
            <person name="Postlethwait J.H."/>
            <person name="Berthelot C."/>
            <person name="Roest Crollius H."/>
            <person name="Guiguen Y."/>
        </authorList>
    </citation>
    <scope>NUCLEOTIDE SEQUENCE</scope>
    <source>
        <strain evidence="2">WJC10195</strain>
    </source>
</reference>